<dbReference type="InterPro" id="IPR045293">
    <property type="entry name" value="Complex1_LYR_LYRM2"/>
</dbReference>
<protein>
    <recommendedName>
        <fullName evidence="5">LYR motif-containing protein 2</fullName>
    </recommendedName>
</protein>
<evidence type="ECO:0000259" key="7">
    <source>
        <dbReference type="Pfam" id="PF05347"/>
    </source>
</evidence>
<keyword evidence="4" id="KW-0496">Mitochondrion</keyword>
<dbReference type="InterPro" id="IPR008011">
    <property type="entry name" value="Complex1_LYR_dom"/>
</dbReference>
<proteinExistence type="inferred from homology"/>
<evidence type="ECO:0000256" key="6">
    <source>
        <dbReference type="ARBA" id="ARBA00044735"/>
    </source>
</evidence>
<name>A0A2S5BI74_9BASI</name>
<keyword evidence="3" id="KW-0809">Transit peptide</keyword>
<dbReference type="PANTHER" id="PTHR13675">
    <property type="entry name" value="LYR MOTIF-CONTAINING PROTEIN 2"/>
    <property type="match status" value="1"/>
</dbReference>
<organism evidence="8 9">
    <name type="scientific">Rhodotorula taiwanensis</name>
    <dbReference type="NCBI Taxonomy" id="741276"/>
    <lineage>
        <taxon>Eukaryota</taxon>
        <taxon>Fungi</taxon>
        <taxon>Dikarya</taxon>
        <taxon>Basidiomycota</taxon>
        <taxon>Pucciniomycotina</taxon>
        <taxon>Microbotryomycetes</taxon>
        <taxon>Sporidiobolales</taxon>
        <taxon>Sporidiobolaceae</taxon>
        <taxon>Rhodotorula</taxon>
    </lineage>
</organism>
<dbReference type="PANTHER" id="PTHR13675:SF0">
    <property type="entry name" value="LYR MOTIF-CONTAINING PROTEIN 2"/>
    <property type="match status" value="1"/>
</dbReference>
<dbReference type="AlphaFoldDB" id="A0A2S5BI74"/>
<feature type="domain" description="Complex 1 LYR protein" evidence="7">
    <location>
        <begin position="13"/>
        <end position="70"/>
    </location>
</feature>
<evidence type="ECO:0000256" key="4">
    <source>
        <dbReference type="ARBA" id="ARBA00023128"/>
    </source>
</evidence>
<comment type="caution">
    <text evidence="8">The sequence shown here is derived from an EMBL/GenBank/DDBJ whole genome shotgun (WGS) entry which is preliminary data.</text>
</comment>
<evidence type="ECO:0000313" key="9">
    <source>
        <dbReference type="Proteomes" id="UP000237144"/>
    </source>
</evidence>
<dbReference type="EMBL" id="PJQD01000005">
    <property type="protein sequence ID" value="POY76467.1"/>
    <property type="molecule type" value="Genomic_DNA"/>
</dbReference>
<dbReference type="Pfam" id="PF05347">
    <property type="entry name" value="Complex1_LYR"/>
    <property type="match status" value="1"/>
</dbReference>
<gene>
    <name evidence="8" type="ORF">BMF94_0668</name>
</gene>
<keyword evidence="9" id="KW-1185">Reference proteome</keyword>
<evidence type="ECO:0000256" key="1">
    <source>
        <dbReference type="ARBA" id="ARBA00004173"/>
    </source>
</evidence>
<comment type="similarity">
    <text evidence="2">Belongs to the complex I LYR family.</text>
</comment>
<dbReference type="GO" id="GO:0005739">
    <property type="term" value="C:mitochondrion"/>
    <property type="evidence" value="ECO:0007669"/>
    <property type="project" value="UniProtKB-SubCell"/>
</dbReference>
<dbReference type="OrthoDB" id="74240at2759"/>
<dbReference type="CDD" id="cd20262">
    <property type="entry name" value="Complex1_LYR_LYRM2"/>
    <property type="match status" value="1"/>
</dbReference>
<accession>A0A2S5BI74</accession>
<reference evidence="8 9" key="1">
    <citation type="journal article" date="2018" name="Front. Microbiol.">
        <title>Prospects for Fungal Bioremediation of Acidic Radioactive Waste Sites: Characterization and Genome Sequence of Rhodotorula taiwanensis MD1149.</title>
        <authorList>
            <person name="Tkavc R."/>
            <person name="Matrosova V.Y."/>
            <person name="Grichenko O.E."/>
            <person name="Gostincar C."/>
            <person name="Volpe R.P."/>
            <person name="Klimenkova P."/>
            <person name="Gaidamakova E.K."/>
            <person name="Zhou C.E."/>
            <person name="Stewart B.J."/>
            <person name="Lyman M.G."/>
            <person name="Malfatti S.A."/>
            <person name="Rubinfeld B."/>
            <person name="Courtot M."/>
            <person name="Singh J."/>
            <person name="Dalgard C.L."/>
            <person name="Hamilton T."/>
            <person name="Frey K.G."/>
            <person name="Gunde-Cimerman N."/>
            <person name="Dugan L."/>
            <person name="Daly M.J."/>
        </authorList>
    </citation>
    <scope>NUCLEOTIDE SEQUENCE [LARGE SCALE GENOMIC DNA]</scope>
    <source>
        <strain evidence="8 9">MD1149</strain>
    </source>
</reference>
<evidence type="ECO:0000256" key="5">
    <source>
        <dbReference type="ARBA" id="ARBA00026235"/>
    </source>
</evidence>
<comment type="subcellular location">
    <subcellularLocation>
        <location evidence="1">Mitochondrion</location>
    </subcellularLocation>
</comment>
<evidence type="ECO:0000313" key="8">
    <source>
        <dbReference type="EMBL" id="POY76467.1"/>
    </source>
</evidence>
<dbReference type="STRING" id="741276.A0A2S5BI74"/>
<comment type="function">
    <text evidence="6">Involved in efficient integration of the N-module into mitochondrial respiratory chain complex I.</text>
</comment>
<sequence length="91" mass="10430">MGNQRTQFVNRTKALGLYRQFIRATKSLGDAQTRWETMAWIRNDFERNRHVVESEPCKTLLALGHRQLKQLGSTSSLIGGEHSKFRGGRKA</sequence>
<evidence type="ECO:0000256" key="2">
    <source>
        <dbReference type="ARBA" id="ARBA00009508"/>
    </source>
</evidence>
<evidence type="ECO:0000256" key="3">
    <source>
        <dbReference type="ARBA" id="ARBA00022946"/>
    </source>
</evidence>
<dbReference type="Proteomes" id="UP000237144">
    <property type="component" value="Unassembled WGS sequence"/>
</dbReference>